<comment type="similarity">
    <text evidence="1">Belongs to the peptidase S10 family.</text>
</comment>
<dbReference type="EMBL" id="KN817554">
    <property type="protein sequence ID" value="KJA21912.1"/>
    <property type="molecule type" value="Genomic_DNA"/>
</dbReference>
<proteinExistence type="inferred from homology"/>
<dbReference type="InterPro" id="IPR029058">
    <property type="entry name" value="AB_hydrolase_fold"/>
</dbReference>
<evidence type="ECO:0008006" key="8">
    <source>
        <dbReference type="Google" id="ProtNLM"/>
    </source>
</evidence>
<protein>
    <recommendedName>
        <fullName evidence="8">Carboxypeptidase</fullName>
    </recommendedName>
</protein>
<dbReference type="OMA" id="HVENEAW"/>
<keyword evidence="7" id="KW-1185">Reference proteome</keyword>
<evidence type="ECO:0000256" key="4">
    <source>
        <dbReference type="ARBA" id="ARBA00022801"/>
    </source>
</evidence>
<evidence type="ECO:0000256" key="3">
    <source>
        <dbReference type="ARBA" id="ARBA00022670"/>
    </source>
</evidence>
<evidence type="ECO:0000313" key="6">
    <source>
        <dbReference type="EMBL" id="KJA21912.1"/>
    </source>
</evidence>
<dbReference type="AlphaFoldDB" id="A0A0D2L4V8"/>
<keyword evidence="5" id="KW-0325">Glycoprotein</keyword>
<dbReference type="OrthoDB" id="443318at2759"/>
<sequence length="272" mass="30158">MCLRALLGRNSDGLRVDDFASGNGLTDHFSIAAAYNEVACTPVSAEPILSIATCVRMKQVLPRCEKMLKESCVDIFDAISCRATSLFCDSEFAQSVMASGKKPNDISQDCDSTLQYTICYPMAKYMAAYLGRPEIRVQLGVDPSIADPFPPNSVAVDSAFSVNLDEYRPTQHYVTALLERSVRALIYVGKNDWICNHVENEAWTRALEWTGHAEFSNEPLRTWNVSGVQAGMTRSTQELTFATIEGAGHTVPYDKPKESLEMVNRRLRGEPL</sequence>
<keyword evidence="4" id="KW-0378">Hydrolase</keyword>
<accession>A0A0D2L4V8</accession>
<gene>
    <name evidence="6" type="ORF">HYPSUDRAFT_186806</name>
</gene>
<keyword evidence="3" id="KW-0645">Protease</keyword>
<dbReference type="Pfam" id="PF00450">
    <property type="entry name" value="Peptidase_S10"/>
    <property type="match status" value="1"/>
</dbReference>
<name>A0A0D2L4V8_HYPSF</name>
<dbReference type="Proteomes" id="UP000054270">
    <property type="component" value="Unassembled WGS sequence"/>
</dbReference>
<dbReference type="STRING" id="945553.A0A0D2L4V8"/>
<reference evidence="7" key="1">
    <citation type="submission" date="2014-04" db="EMBL/GenBank/DDBJ databases">
        <title>Evolutionary Origins and Diversification of the Mycorrhizal Mutualists.</title>
        <authorList>
            <consortium name="DOE Joint Genome Institute"/>
            <consortium name="Mycorrhizal Genomics Consortium"/>
            <person name="Kohler A."/>
            <person name="Kuo A."/>
            <person name="Nagy L.G."/>
            <person name="Floudas D."/>
            <person name="Copeland A."/>
            <person name="Barry K.W."/>
            <person name="Cichocki N."/>
            <person name="Veneault-Fourrey C."/>
            <person name="LaButti K."/>
            <person name="Lindquist E.A."/>
            <person name="Lipzen A."/>
            <person name="Lundell T."/>
            <person name="Morin E."/>
            <person name="Murat C."/>
            <person name="Riley R."/>
            <person name="Ohm R."/>
            <person name="Sun H."/>
            <person name="Tunlid A."/>
            <person name="Henrissat B."/>
            <person name="Grigoriev I.V."/>
            <person name="Hibbett D.S."/>
            <person name="Martin F."/>
        </authorList>
    </citation>
    <scope>NUCLEOTIDE SEQUENCE [LARGE SCALE GENOMIC DNA]</scope>
    <source>
        <strain evidence="7">FD-334 SS-4</strain>
    </source>
</reference>
<evidence type="ECO:0000256" key="1">
    <source>
        <dbReference type="ARBA" id="ARBA00009431"/>
    </source>
</evidence>
<dbReference type="GO" id="GO:0006508">
    <property type="term" value="P:proteolysis"/>
    <property type="evidence" value="ECO:0007669"/>
    <property type="project" value="UniProtKB-KW"/>
</dbReference>
<dbReference type="PROSITE" id="PS00560">
    <property type="entry name" value="CARBOXYPEPT_SER_HIS"/>
    <property type="match status" value="1"/>
</dbReference>
<evidence type="ECO:0000256" key="2">
    <source>
        <dbReference type="ARBA" id="ARBA00022645"/>
    </source>
</evidence>
<dbReference type="SUPFAM" id="SSF53474">
    <property type="entry name" value="alpha/beta-Hydrolases"/>
    <property type="match status" value="1"/>
</dbReference>
<dbReference type="Gene3D" id="1.10.287.410">
    <property type="match status" value="1"/>
</dbReference>
<organism evidence="6 7">
    <name type="scientific">Hypholoma sublateritium (strain FD-334 SS-4)</name>
    <dbReference type="NCBI Taxonomy" id="945553"/>
    <lineage>
        <taxon>Eukaryota</taxon>
        <taxon>Fungi</taxon>
        <taxon>Dikarya</taxon>
        <taxon>Basidiomycota</taxon>
        <taxon>Agaricomycotina</taxon>
        <taxon>Agaricomycetes</taxon>
        <taxon>Agaricomycetidae</taxon>
        <taxon>Agaricales</taxon>
        <taxon>Agaricineae</taxon>
        <taxon>Strophariaceae</taxon>
        <taxon>Hypholoma</taxon>
    </lineage>
</organism>
<dbReference type="InterPro" id="IPR033124">
    <property type="entry name" value="Ser_caboxypep_his_AS"/>
</dbReference>
<evidence type="ECO:0000313" key="7">
    <source>
        <dbReference type="Proteomes" id="UP000054270"/>
    </source>
</evidence>
<dbReference type="GO" id="GO:0004185">
    <property type="term" value="F:serine-type carboxypeptidase activity"/>
    <property type="evidence" value="ECO:0007669"/>
    <property type="project" value="InterPro"/>
</dbReference>
<dbReference type="Gene3D" id="3.40.50.1820">
    <property type="entry name" value="alpha/beta hydrolase"/>
    <property type="match status" value="1"/>
</dbReference>
<keyword evidence="2" id="KW-0121">Carboxypeptidase</keyword>
<dbReference type="InterPro" id="IPR001563">
    <property type="entry name" value="Peptidase_S10"/>
</dbReference>
<evidence type="ECO:0000256" key="5">
    <source>
        <dbReference type="ARBA" id="ARBA00023180"/>
    </source>
</evidence>